<reference evidence="2" key="1">
    <citation type="journal article" date="2008" name="Nat. Genet.">
        <title>The Pristionchus pacificus genome provides a unique perspective on nematode lifestyle and parasitism.</title>
        <authorList>
            <person name="Dieterich C."/>
            <person name="Clifton S.W."/>
            <person name="Schuster L.N."/>
            <person name="Chinwalla A."/>
            <person name="Delehaunty K."/>
            <person name="Dinkelacker I."/>
            <person name="Fulton L."/>
            <person name="Fulton R."/>
            <person name="Godfrey J."/>
            <person name="Minx P."/>
            <person name="Mitreva M."/>
            <person name="Roeseler W."/>
            <person name="Tian H."/>
            <person name="Witte H."/>
            <person name="Yang S.P."/>
            <person name="Wilson R.K."/>
            <person name="Sommer R.J."/>
        </authorList>
    </citation>
    <scope>NUCLEOTIDE SEQUENCE [LARGE SCALE GENOMIC DNA]</scope>
    <source>
        <strain evidence="2">PS312</strain>
    </source>
</reference>
<organism evidence="1 2">
    <name type="scientific">Pristionchus pacificus</name>
    <name type="common">Parasitic nematode worm</name>
    <dbReference type="NCBI Taxonomy" id="54126"/>
    <lineage>
        <taxon>Eukaryota</taxon>
        <taxon>Metazoa</taxon>
        <taxon>Ecdysozoa</taxon>
        <taxon>Nematoda</taxon>
        <taxon>Chromadorea</taxon>
        <taxon>Rhabditida</taxon>
        <taxon>Rhabditina</taxon>
        <taxon>Diplogasteromorpha</taxon>
        <taxon>Diplogasteroidea</taxon>
        <taxon>Neodiplogasteridae</taxon>
        <taxon>Pristionchus</taxon>
    </lineage>
</organism>
<reference evidence="1" key="2">
    <citation type="submission" date="2022-06" db="UniProtKB">
        <authorList>
            <consortium name="EnsemblMetazoa"/>
        </authorList>
    </citation>
    <scope>IDENTIFICATION</scope>
    <source>
        <strain evidence="1">PS312</strain>
    </source>
</reference>
<sequence length="96" mass="11730">MFYTASNPLSRRKIEYTQAKWWVWNKPILTKREETSDPGYYEGMPIPYYAFDRRTFGGTAWWENHMFLARLLRHLLSADLWIRRDDDHCSLELQDR</sequence>
<dbReference type="EnsemblMetazoa" id="PPA46280.1">
    <property type="protein sequence ID" value="PPA46280.1"/>
    <property type="gene ID" value="WBGene00284649"/>
</dbReference>
<evidence type="ECO:0000313" key="1">
    <source>
        <dbReference type="EnsemblMetazoa" id="PPA46280.1"/>
    </source>
</evidence>
<name>A0A2A6CGT5_PRIPA</name>
<dbReference type="AlphaFoldDB" id="A0A2A6CGT5"/>
<evidence type="ECO:0000313" key="2">
    <source>
        <dbReference type="Proteomes" id="UP000005239"/>
    </source>
</evidence>
<gene>
    <name evidence="1" type="primary">WBGene00284649</name>
</gene>
<accession>A0A8R1Z8C5</accession>
<protein>
    <submittedName>
        <fullName evidence="1">Uncharacterized protein</fullName>
    </submittedName>
</protein>
<keyword evidence="2" id="KW-1185">Reference proteome</keyword>
<dbReference type="Proteomes" id="UP000005239">
    <property type="component" value="Unassembled WGS sequence"/>
</dbReference>
<accession>A0A2A6CGT5</accession>
<proteinExistence type="predicted"/>